<dbReference type="Pfam" id="PF00459">
    <property type="entry name" value="Inositol_P"/>
    <property type="match status" value="1"/>
</dbReference>
<evidence type="ECO:0000313" key="3">
    <source>
        <dbReference type="Proteomes" id="UP000037179"/>
    </source>
</evidence>
<reference evidence="2 3" key="2">
    <citation type="journal article" date="2016" name="Genome Announc.">
        <title>Draft Genome Sequence of Erythromycin- and Oxytetracycline-Sensitive Nocardia seriolae Strain U-1 (NBRC 110359).</title>
        <authorList>
            <person name="Imajoh M."/>
            <person name="Sukeda M."/>
            <person name="Shimizu M."/>
            <person name="Yamane J."/>
            <person name="Ohnishi K."/>
            <person name="Oshima S."/>
        </authorList>
    </citation>
    <scope>NUCLEOTIDE SEQUENCE [LARGE SCALE GENOMIC DNA]</scope>
    <source>
        <strain evidence="2 3">U-1</strain>
    </source>
</reference>
<dbReference type="InterPro" id="IPR000760">
    <property type="entry name" value="Inositol_monophosphatase-like"/>
</dbReference>
<keyword evidence="3" id="KW-1185">Reference proteome</keyword>
<evidence type="ECO:0000313" key="2">
    <source>
        <dbReference type="EMBL" id="GAP27578.1"/>
    </source>
</evidence>
<feature type="binding site" evidence="1">
    <location>
        <position position="86"/>
    </location>
    <ligand>
        <name>Mg(2+)</name>
        <dbReference type="ChEBI" id="CHEBI:18420"/>
        <label>1</label>
        <note>catalytic</note>
    </ligand>
</feature>
<keyword evidence="1" id="KW-0479">Metal-binding</keyword>
<dbReference type="EMBL" id="BBYQ01000021">
    <property type="protein sequence ID" value="GAP27578.1"/>
    <property type="molecule type" value="Genomic_DNA"/>
</dbReference>
<dbReference type="PANTHER" id="PTHR20854:SF4">
    <property type="entry name" value="INOSITOL-1-MONOPHOSPHATASE-RELATED"/>
    <property type="match status" value="1"/>
</dbReference>
<dbReference type="GeneID" id="93374019"/>
<proteinExistence type="predicted"/>
<feature type="binding site" evidence="1">
    <location>
        <position position="102"/>
    </location>
    <ligand>
        <name>Mg(2+)</name>
        <dbReference type="ChEBI" id="CHEBI:18420"/>
        <label>1</label>
        <note>catalytic</note>
    </ligand>
</feature>
<sequence>MFGNIFQNINRFEKVGTVWGVDESDVVVAIRAAEAAAGVMRDQFHGPVTRYDKQDDDFATQADIGSERTILDVLRAARPGDRFLAEESGDSGGASDRTWLIDPLCGTRNFAAETPLVAVNIALRVGDRVAAAVVADPFASEIFWTVGEGAFVRREGQDHRLAPESRSRLVEIDADNPSPFTDWFSPARFMGDPAFATAFYPRVLSTSLALTWVATGRRAAYIVDRDLRDDVHFAAGTALCRAAGCVVTGLTGQPLHTPPHGLLAAADPTDHARLLEIITARR</sequence>
<feature type="binding site" evidence="1">
    <location>
        <position position="104"/>
    </location>
    <ligand>
        <name>Mg(2+)</name>
        <dbReference type="ChEBI" id="CHEBI:18420"/>
        <label>1</label>
        <note>catalytic</note>
    </ligand>
</feature>
<comment type="caution">
    <text evidence="2">The sequence shown here is derived from an EMBL/GenBank/DDBJ whole genome shotgun (WGS) entry which is preliminary data.</text>
</comment>
<dbReference type="RefSeq" id="WP_228102722.1">
    <property type="nucleotide sequence ID" value="NZ_AP017900.1"/>
</dbReference>
<dbReference type="AlphaFoldDB" id="A0ABC9YR46"/>
<comment type="cofactor">
    <cofactor evidence="1">
        <name>Mg(2+)</name>
        <dbReference type="ChEBI" id="CHEBI:18420"/>
    </cofactor>
</comment>
<reference evidence="3" key="1">
    <citation type="submission" date="2015-07" db="EMBL/GenBank/DDBJ databases">
        <title>Nocardia seriolae U-1 whole genome shotgun sequence.</title>
        <authorList>
            <person name="Imajoh M."/>
            <person name="Fukumoto Y."/>
            <person name="Sukeda M."/>
            <person name="Yamane J."/>
            <person name="Yamasaki K."/>
            <person name="Shimizu M."/>
            <person name="Ohnishi K."/>
            <person name="Oshima S."/>
        </authorList>
    </citation>
    <scope>NUCLEOTIDE SEQUENCE [LARGE SCALE GENOMIC DNA]</scope>
    <source>
        <strain evidence="3">U-1</strain>
    </source>
</reference>
<dbReference type="Proteomes" id="UP000037179">
    <property type="component" value="Unassembled WGS sequence"/>
</dbReference>
<dbReference type="PANTHER" id="PTHR20854">
    <property type="entry name" value="INOSITOL MONOPHOSPHATASE"/>
    <property type="match status" value="1"/>
</dbReference>
<gene>
    <name evidence="2" type="ORF">NSK11_contig00021-0001</name>
</gene>
<organism evidence="2 3">
    <name type="scientific">Nocardia seriolae</name>
    <dbReference type="NCBI Taxonomy" id="37332"/>
    <lineage>
        <taxon>Bacteria</taxon>
        <taxon>Bacillati</taxon>
        <taxon>Actinomycetota</taxon>
        <taxon>Actinomycetes</taxon>
        <taxon>Mycobacteriales</taxon>
        <taxon>Nocardiaceae</taxon>
        <taxon>Nocardia</taxon>
    </lineage>
</organism>
<protein>
    <submittedName>
        <fullName evidence="2">Phosphatase</fullName>
    </submittedName>
</protein>
<keyword evidence="1" id="KW-0460">Magnesium</keyword>
<dbReference type="PRINTS" id="PR00377">
    <property type="entry name" value="IMPHPHTASES"/>
</dbReference>
<dbReference type="Gene3D" id="3.30.540.10">
    <property type="entry name" value="Fructose-1,6-Bisphosphatase, subunit A, domain 1"/>
    <property type="match status" value="1"/>
</dbReference>
<accession>A0ABC9YR46</accession>
<evidence type="ECO:0000256" key="1">
    <source>
        <dbReference type="PIRSR" id="PIRSR600760-2"/>
    </source>
</evidence>
<dbReference type="Gene3D" id="3.40.190.80">
    <property type="match status" value="1"/>
</dbReference>
<dbReference type="CDD" id="cd01637">
    <property type="entry name" value="IMPase_like"/>
    <property type="match status" value="1"/>
</dbReference>
<name>A0ABC9YR46_9NOCA</name>
<dbReference type="SUPFAM" id="SSF56655">
    <property type="entry name" value="Carbohydrate phosphatase"/>
    <property type="match status" value="1"/>
</dbReference>